<dbReference type="OrthoDB" id="341967at2"/>
<evidence type="ECO:0000313" key="1">
    <source>
        <dbReference type="EMBL" id="MTH62615.1"/>
    </source>
</evidence>
<comment type="caution">
    <text evidence="1">The sequence shown here is derived from an EMBL/GenBank/DDBJ whole genome shotgun (WGS) entry which is preliminary data.</text>
</comment>
<evidence type="ECO:0000313" key="2">
    <source>
        <dbReference type="Proteomes" id="UP000449846"/>
    </source>
</evidence>
<reference evidence="1 2" key="1">
    <citation type="submission" date="2019-11" db="EMBL/GenBank/DDBJ databases">
        <authorList>
            <person name="Dong K."/>
        </authorList>
    </citation>
    <scope>NUCLEOTIDE SEQUENCE [LARGE SCALE GENOMIC DNA]</scope>
    <source>
        <strain evidence="1 2">NBRC 112902</strain>
    </source>
</reference>
<dbReference type="EMBL" id="WMIG01000050">
    <property type="protein sequence ID" value="MTH62615.1"/>
    <property type="molecule type" value="Genomic_DNA"/>
</dbReference>
<dbReference type="AlphaFoldDB" id="A0A844HW99"/>
<dbReference type="Proteomes" id="UP000449846">
    <property type="component" value="Unassembled WGS sequence"/>
</dbReference>
<organism evidence="1 2">
    <name type="scientific">Paracoccus litorisediminis</name>
    <dbReference type="NCBI Taxonomy" id="2006130"/>
    <lineage>
        <taxon>Bacteria</taxon>
        <taxon>Pseudomonadati</taxon>
        <taxon>Pseudomonadota</taxon>
        <taxon>Alphaproteobacteria</taxon>
        <taxon>Rhodobacterales</taxon>
        <taxon>Paracoccaceae</taxon>
        <taxon>Paracoccus</taxon>
    </lineage>
</organism>
<proteinExistence type="predicted"/>
<dbReference type="RefSeq" id="WP_155042558.1">
    <property type="nucleotide sequence ID" value="NZ_WMIG01000050.1"/>
</dbReference>
<keyword evidence="2" id="KW-1185">Reference proteome</keyword>
<accession>A0A844HW99</accession>
<sequence length="78" mass="8271">MGGESSDFAMLCGTFPNLAADDQLALALTLDLPQGQALVARFSGSDAKAASGGKERLESISKMRNRHIRRLFYLGAVG</sequence>
<protein>
    <submittedName>
        <fullName evidence="1">Uncharacterized protein</fullName>
    </submittedName>
</protein>
<name>A0A844HW99_9RHOB</name>
<gene>
    <name evidence="1" type="ORF">GL300_25960</name>
</gene>